<name>A0A1H3RDT1_9FIRM</name>
<gene>
    <name evidence="1" type="ORF">SAMN05660462_02334</name>
</gene>
<keyword evidence="2" id="KW-1185">Reference proteome</keyword>
<dbReference type="EMBL" id="FNQE01000027">
    <property type="protein sequence ID" value="SDZ23992.1"/>
    <property type="molecule type" value="Genomic_DNA"/>
</dbReference>
<dbReference type="RefSeq" id="WP_176967964.1">
    <property type="nucleotide sequence ID" value="NZ_FNQE01000027.1"/>
</dbReference>
<proteinExistence type="predicted"/>
<organism evidence="1 2">
    <name type="scientific">Proteiniborus ethanoligenes</name>
    <dbReference type="NCBI Taxonomy" id="415015"/>
    <lineage>
        <taxon>Bacteria</taxon>
        <taxon>Bacillati</taxon>
        <taxon>Bacillota</taxon>
        <taxon>Clostridia</taxon>
        <taxon>Eubacteriales</taxon>
        <taxon>Proteiniborus</taxon>
    </lineage>
</organism>
<dbReference type="AlphaFoldDB" id="A0A1H3RDT1"/>
<reference evidence="1 2" key="1">
    <citation type="submission" date="2016-10" db="EMBL/GenBank/DDBJ databases">
        <authorList>
            <person name="de Groot N.N."/>
        </authorList>
    </citation>
    <scope>NUCLEOTIDE SEQUENCE [LARGE SCALE GENOMIC DNA]</scope>
    <source>
        <strain evidence="1 2">DSM 21650</strain>
    </source>
</reference>
<evidence type="ECO:0000313" key="2">
    <source>
        <dbReference type="Proteomes" id="UP000198625"/>
    </source>
</evidence>
<evidence type="ECO:0000313" key="1">
    <source>
        <dbReference type="EMBL" id="SDZ23992.1"/>
    </source>
</evidence>
<protein>
    <submittedName>
        <fullName evidence="1">Uncharacterized protein</fullName>
    </submittedName>
</protein>
<dbReference type="Proteomes" id="UP000198625">
    <property type="component" value="Unassembled WGS sequence"/>
</dbReference>
<sequence length="49" mass="5685">MKKTFIISNITKNDVESNLLRIKKDYKRFLPGADNIEPKSYEIKIKVGS</sequence>
<accession>A0A1H3RDT1</accession>